<comment type="caution">
    <text evidence="1">The sequence shown here is derived from an EMBL/GenBank/DDBJ whole genome shotgun (WGS) entry which is preliminary data.</text>
</comment>
<dbReference type="AlphaFoldDB" id="A0A9X6RAL6"/>
<proteinExistence type="predicted"/>
<accession>A0A9X6RAL6</accession>
<dbReference type="EMBL" id="MOOV01000256">
    <property type="protein sequence ID" value="OUB87600.1"/>
    <property type="molecule type" value="Genomic_DNA"/>
</dbReference>
<evidence type="ECO:0000313" key="1">
    <source>
        <dbReference type="EMBL" id="OUB87600.1"/>
    </source>
</evidence>
<protein>
    <submittedName>
        <fullName evidence="1">Delta-aminolevulinic acid dehydratase</fullName>
    </submittedName>
</protein>
<evidence type="ECO:0000313" key="2">
    <source>
        <dbReference type="Proteomes" id="UP000195160"/>
    </source>
</evidence>
<organism evidence="1 2">
    <name type="scientific">Bacillus thuringiensis subsp. medellin</name>
    <dbReference type="NCBI Taxonomy" id="79672"/>
    <lineage>
        <taxon>Bacteria</taxon>
        <taxon>Bacillati</taxon>
        <taxon>Bacillota</taxon>
        <taxon>Bacilli</taxon>
        <taxon>Bacillales</taxon>
        <taxon>Bacillaceae</taxon>
        <taxon>Bacillus</taxon>
        <taxon>Bacillus cereus group</taxon>
    </lineage>
</organism>
<reference evidence="1 2" key="1">
    <citation type="submission" date="2016-10" db="EMBL/GenBank/DDBJ databases">
        <title>Comparative genomics of Bacillus thuringiensis reveals a path to pathogens against multiple invertebrate hosts.</title>
        <authorList>
            <person name="Zheng J."/>
            <person name="Gao Q."/>
            <person name="Liu H."/>
            <person name="Peng D."/>
            <person name="Ruan L."/>
            <person name="Sun M."/>
        </authorList>
    </citation>
    <scope>NUCLEOTIDE SEQUENCE [LARGE SCALE GENOMIC DNA]</scope>
    <source>
        <strain evidence="1">T30001</strain>
    </source>
</reference>
<sequence length="182" mass="20773">MLNIALVVGFNSDLEAQSIRASLEYFGARVVTYWIGRPKDFVEVLSGKNLFNNINYIIFCFHGEEGKFVMEELGEEVYEQDEPRGYFGTEEIYKYAKLHNTHIVNSGCTLGEQNLAKSFLHSGAKSYIGSIDYVDGNAALMFTIRLFYGVINHGKTLEEAFQEAFQEASLIDEETHTFRFYN</sequence>
<dbReference type="RefSeq" id="WP_088070252.1">
    <property type="nucleotide sequence ID" value="NZ_MOOV01000256.1"/>
</dbReference>
<dbReference type="Proteomes" id="UP000195160">
    <property type="component" value="Unassembled WGS sequence"/>
</dbReference>
<name>A0A9X6RAL6_BACTV</name>
<gene>
    <name evidence="1" type="ORF">BK784_31525</name>
</gene>